<keyword evidence="3" id="KW-1185">Reference proteome</keyword>
<dbReference type="STRING" id="35722.A0A0B7MWZ0"/>
<dbReference type="GO" id="GO:0005743">
    <property type="term" value="C:mitochondrial inner membrane"/>
    <property type="evidence" value="ECO:0007669"/>
    <property type="project" value="TreeGrafter"/>
</dbReference>
<proteinExistence type="predicted"/>
<evidence type="ECO:0008006" key="4">
    <source>
        <dbReference type="Google" id="ProtNLM"/>
    </source>
</evidence>
<dbReference type="GO" id="GO:0033615">
    <property type="term" value="P:mitochondrial proton-transporting ATP synthase complex assembly"/>
    <property type="evidence" value="ECO:0007669"/>
    <property type="project" value="TreeGrafter"/>
</dbReference>
<sequence length="296" mass="34334">MLKTSRLLSTSQRSIITRQAICAIPTQKRCLTTEQATPSPSQQPVPEKYGQFRSPPTSLGVKDPPVVDHNNWLQRKKQKLRDFVDYEKAFAAHAAERRYLVEEATKSYFADVHEMRQHGGKMYFASSQLVKPEKAGYMPNFEAQNLSRQKINTTGKLVGKITLMTFVYAKFGEPHVNTFIKPFLEKYKDHKDIQVVEVNVQENMLKQLLLKLFMPSIRKNLPIERKDNYCLILKDISRTRRFLDMTNQYIGYSFLVDENCKIRWTAHGEATSEEVGNMLAMTDYLYDKKLAHDNKN</sequence>
<reference evidence="2 3" key="1">
    <citation type="submission" date="2014-09" db="EMBL/GenBank/DDBJ databases">
        <authorList>
            <person name="Ellenberger Sabrina"/>
        </authorList>
    </citation>
    <scope>NUCLEOTIDE SEQUENCE [LARGE SCALE GENOMIC DNA]</scope>
    <source>
        <strain evidence="2 3">CBS 412.66</strain>
    </source>
</reference>
<dbReference type="EMBL" id="LN724412">
    <property type="protein sequence ID" value="CEP10561.1"/>
    <property type="molecule type" value="Genomic_DNA"/>
</dbReference>
<protein>
    <recommendedName>
        <fullName evidence="4">Thioredoxin domain-containing protein</fullName>
    </recommendedName>
</protein>
<evidence type="ECO:0000256" key="1">
    <source>
        <dbReference type="SAM" id="MobiDB-lite"/>
    </source>
</evidence>
<dbReference type="Pfam" id="PF05176">
    <property type="entry name" value="ATP-synt_10"/>
    <property type="match status" value="1"/>
</dbReference>
<dbReference type="PANTHER" id="PTHR28106">
    <property type="entry name" value="MITOCHONDRIAL ATPASE COMPLEX SUBUNIT ATP10"/>
    <property type="match status" value="1"/>
</dbReference>
<dbReference type="SUPFAM" id="SSF52833">
    <property type="entry name" value="Thioredoxin-like"/>
    <property type="match status" value="1"/>
</dbReference>
<feature type="region of interest" description="Disordered" evidence="1">
    <location>
        <begin position="33"/>
        <end position="64"/>
    </location>
</feature>
<evidence type="ECO:0000313" key="2">
    <source>
        <dbReference type="EMBL" id="CEP10561.1"/>
    </source>
</evidence>
<dbReference type="InterPro" id="IPR007849">
    <property type="entry name" value="ATP10"/>
</dbReference>
<organism evidence="2 3">
    <name type="scientific">Parasitella parasitica</name>
    <dbReference type="NCBI Taxonomy" id="35722"/>
    <lineage>
        <taxon>Eukaryota</taxon>
        <taxon>Fungi</taxon>
        <taxon>Fungi incertae sedis</taxon>
        <taxon>Mucoromycota</taxon>
        <taxon>Mucoromycotina</taxon>
        <taxon>Mucoromycetes</taxon>
        <taxon>Mucorales</taxon>
        <taxon>Mucorineae</taxon>
        <taxon>Mucoraceae</taxon>
        <taxon>Parasitella</taxon>
    </lineage>
</organism>
<dbReference type="AlphaFoldDB" id="A0A0B7MWZ0"/>
<accession>A0A0B7MWZ0</accession>
<dbReference type="InterPro" id="IPR036249">
    <property type="entry name" value="Thioredoxin-like_sf"/>
</dbReference>
<dbReference type="Proteomes" id="UP000054107">
    <property type="component" value="Unassembled WGS sequence"/>
</dbReference>
<feature type="compositionally biased region" description="Polar residues" evidence="1">
    <location>
        <begin position="33"/>
        <end position="44"/>
    </location>
</feature>
<name>A0A0B7MWZ0_9FUNG</name>
<dbReference type="OrthoDB" id="17089at2759"/>
<gene>
    <name evidence="2" type="primary">PARPA_04277.1 scaffold 12477</name>
</gene>
<dbReference type="PANTHER" id="PTHR28106:SF1">
    <property type="entry name" value="MITOCHONDRIAL ATPASE COMPLEX SUBUNIT ATP10"/>
    <property type="match status" value="1"/>
</dbReference>
<dbReference type="Gene3D" id="3.40.30.10">
    <property type="entry name" value="Glutaredoxin"/>
    <property type="match status" value="1"/>
</dbReference>
<evidence type="ECO:0000313" key="3">
    <source>
        <dbReference type="Proteomes" id="UP000054107"/>
    </source>
</evidence>